<sequence length="240" mass="27520">MLVKNTQYIGNELGLFALADNWKDYWASQVVPYLGSKVLEVGAGLGGTTHLLISKMDKLDQWICLEPDERLASQIKPSLASATRNADKVIVETRYLAEYDPQARFDSLIYIDVIEHIEDDRKELELAMKYLKPGGHLVVLVPAHNFLMSPFDKAIGHYRRYNKKMLLDIVPENAKIVMHKYLDSFGLSLSLANKLFLKQTYPTEKQILFWNNFIVPVSKKLDPLLYYNLGKSVLLICERK</sequence>
<dbReference type="InterPro" id="IPR013217">
    <property type="entry name" value="Methyltransf_12"/>
</dbReference>
<comment type="caution">
    <text evidence="2">The sequence shown here is derived from an EMBL/GenBank/DDBJ whole genome shotgun (WGS) entry which is preliminary data.</text>
</comment>
<reference evidence="2 3" key="1">
    <citation type="submission" date="2019-10" db="EMBL/GenBank/DDBJ databases">
        <title>Draft Genome Sequence of Cytophagaceae sp. SJW1-29.</title>
        <authorList>
            <person name="Choi A."/>
        </authorList>
    </citation>
    <scope>NUCLEOTIDE SEQUENCE [LARGE SCALE GENOMIC DNA]</scope>
    <source>
        <strain evidence="2 3">SJW1-29</strain>
    </source>
</reference>
<keyword evidence="2" id="KW-0489">Methyltransferase</keyword>
<evidence type="ECO:0000259" key="1">
    <source>
        <dbReference type="Pfam" id="PF08242"/>
    </source>
</evidence>
<dbReference type="Pfam" id="PF08242">
    <property type="entry name" value="Methyltransf_12"/>
    <property type="match status" value="1"/>
</dbReference>
<dbReference type="Proteomes" id="UP000479293">
    <property type="component" value="Unassembled WGS sequence"/>
</dbReference>
<accession>A0A7C9FDQ7</accession>
<protein>
    <submittedName>
        <fullName evidence="2">Methyltransferase</fullName>
    </submittedName>
</protein>
<name>A0A7C9FDQ7_9BACT</name>
<organism evidence="2 3">
    <name type="scientific">Salmonirosea aquatica</name>
    <dbReference type="NCBI Taxonomy" id="2654236"/>
    <lineage>
        <taxon>Bacteria</taxon>
        <taxon>Pseudomonadati</taxon>
        <taxon>Bacteroidota</taxon>
        <taxon>Cytophagia</taxon>
        <taxon>Cytophagales</taxon>
        <taxon>Spirosomataceae</taxon>
        <taxon>Salmonirosea</taxon>
    </lineage>
</organism>
<feature type="domain" description="Methyltransferase type 12" evidence="1">
    <location>
        <begin position="39"/>
        <end position="137"/>
    </location>
</feature>
<gene>
    <name evidence="2" type="ORF">GBK04_16300</name>
</gene>
<evidence type="ECO:0000313" key="2">
    <source>
        <dbReference type="EMBL" id="MPR34870.1"/>
    </source>
</evidence>
<evidence type="ECO:0000313" key="3">
    <source>
        <dbReference type="Proteomes" id="UP000479293"/>
    </source>
</evidence>
<dbReference type="AlphaFoldDB" id="A0A7C9FDQ7"/>
<dbReference type="GO" id="GO:0032259">
    <property type="term" value="P:methylation"/>
    <property type="evidence" value="ECO:0007669"/>
    <property type="project" value="UniProtKB-KW"/>
</dbReference>
<dbReference type="Gene3D" id="3.40.50.150">
    <property type="entry name" value="Vaccinia Virus protein VP39"/>
    <property type="match status" value="1"/>
</dbReference>
<proteinExistence type="predicted"/>
<dbReference type="GO" id="GO:0008168">
    <property type="term" value="F:methyltransferase activity"/>
    <property type="evidence" value="ECO:0007669"/>
    <property type="project" value="UniProtKB-KW"/>
</dbReference>
<dbReference type="SUPFAM" id="SSF53335">
    <property type="entry name" value="S-adenosyl-L-methionine-dependent methyltransferases"/>
    <property type="match status" value="1"/>
</dbReference>
<dbReference type="InterPro" id="IPR029063">
    <property type="entry name" value="SAM-dependent_MTases_sf"/>
</dbReference>
<keyword evidence="3" id="KW-1185">Reference proteome</keyword>
<dbReference type="EMBL" id="WHLY01000002">
    <property type="protein sequence ID" value="MPR34870.1"/>
    <property type="molecule type" value="Genomic_DNA"/>
</dbReference>
<keyword evidence="2" id="KW-0808">Transferase</keyword>
<dbReference type="CDD" id="cd02440">
    <property type="entry name" value="AdoMet_MTases"/>
    <property type="match status" value="1"/>
</dbReference>